<evidence type="ECO:0000259" key="2">
    <source>
        <dbReference type="Pfam" id="PF22547"/>
    </source>
</evidence>
<evidence type="ECO:0000313" key="3">
    <source>
        <dbReference type="EMBL" id="OMJ18735.1"/>
    </source>
</evidence>
<keyword evidence="1" id="KW-0732">Signal</keyword>
<reference evidence="3 4" key="1">
    <citation type="submission" date="2017-01" db="EMBL/GenBank/DDBJ databases">
        <authorList>
            <person name="Mah S.A."/>
            <person name="Swanson W.J."/>
            <person name="Moy G.W."/>
            <person name="Vacquier V.D."/>
        </authorList>
    </citation>
    <scope>NUCLEOTIDE SEQUENCE [LARGE SCALE GENOMIC DNA]</scope>
    <source>
        <strain evidence="3 4">GSMNP</strain>
    </source>
</reference>
<dbReference type="Pfam" id="PF22547">
    <property type="entry name" value="2H-SAK"/>
    <property type="match status" value="1"/>
</dbReference>
<gene>
    <name evidence="3" type="ORF">AYI70_g5177</name>
</gene>
<sequence>MMKALFLLFVSIAHASLIIQKSSSNNLSNIDVLSDEPGISNLDTDQFALKYKLSKKIYKARKEKFIKHEGDELFGKYLAMNIPYRPVRDLFDALNMDMGKGKLKSPGTEAHITIITPREYNLVLKQAGVTIEEISEIAEAYRIQESLFKVHCLGRSCIYNSALHNRQPQQISTSSNTTSSNSFGSEKLCTYYLVVRDIDQDFLRVRKMIFDLYLRKGGERSWFDPSAFWPHITIGFDDRDLFIQDGVFKGPNSCISKIKMVKH</sequence>
<feature type="domain" description="Swiss Army Knife 2H phosphoesterase" evidence="2">
    <location>
        <begin position="77"/>
        <end position="242"/>
    </location>
</feature>
<protein>
    <recommendedName>
        <fullName evidence="2">Swiss Army Knife 2H phosphoesterase domain-containing protein</fullName>
    </recommendedName>
</protein>
<dbReference type="EMBL" id="LSSN01001668">
    <property type="protein sequence ID" value="OMJ18735.1"/>
    <property type="molecule type" value="Genomic_DNA"/>
</dbReference>
<accession>A0A1R1XVW3</accession>
<feature type="signal peptide" evidence="1">
    <location>
        <begin position="1"/>
        <end position="15"/>
    </location>
</feature>
<comment type="caution">
    <text evidence="3">The sequence shown here is derived from an EMBL/GenBank/DDBJ whole genome shotgun (WGS) entry which is preliminary data.</text>
</comment>
<proteinExistence type="predicted"/>
<feature type="chain" id="PRO_5013091092" description="Swiss Army Knife 2H phosphoesterase domain-containing protein" evidence="1">
    <location>
        <begin position="16"/>
        <end position="263"/>
    </location>
</feature>
<evidence type="ECO:0000256" key="1">
    <source>
        <dbReference type="SAM" id="SignalP"/>
    </source>
</evidence>
<organism evidence="3 4">
    <name type="scientific">Smittium culicis</name>
    <dbReference type="NCBI Taxonomy" id="133412"/>
    <lineage>
        <taxon>Eukaryota</taxon>
        <taxon>Fungi</taxon>
        <taxon>Fungi incertae sedis</taxon>
        <taxon>Zoopagomycota</taxon>
        <taxon>Kickxellomycotina</taxon>
        <taxon>Harpellomycetes</taxon>
        <taxon>Harpellales</taxon>
        <taxon>Legeriomycetaceae</taxon>
        <taxon>Smittium</taxon>
    </lineage>
</organism>
<evidence type="ECO:0000313" key="4">
    <source>
        <dbReference type="Proteomes" id="UP000187283"/>
    </source>
</evidence>
<dbReference type="AlphaFoldDB" id="A0A1R1XVW3"/>
<dbReference type="Proteomes" id="UP000187283">
    <property type="component" value="Unassembled WGS sequence"/>
</dbReference>
<dbReference type="InterPro" id="IPR054498">
    <property type="entry name" value="2H-SAK"/>
</dbReference>
<dbReference type="OrthoDB" id="5545695at2759"/>
<name>A0A1R1XVW3_9FUNG</name>
<keyword evidence="4" id="KW-1185">Reference proteome</keyword>